<dbReference type="AlphaFoldDB" id="A0A238IXW4"/>
<dbReference type="InterPro" id="IPR052741">
    <property type="entry name" value="Mitochondrial_HTD2"/>
</dbReference>
<organism evidence="1 2">
    <name type="scientific">Boseongicola aestuarii</name>
    <dbReference type="NCBI Taxonomy" id="1470561"/>
    <lineage>
        <taxon>Bacteria</taxon>
        <taxon>Pseudomonadati</taxon>
        <taxon>Pseudomonadota</taxon>
        <taxon>Alphaproteobacteria</taxon>
        <taxon>Rhodobacterales</taxon>
        <taxon>Paracoccaceae</taxon>
        <taxon>Boseongicola</taxon>
    </lineage>
</organism>
<dbReference type="InterPro" id="IPR029069">
    <property type="entry name" value="HotDog_dom_sf"/>
</dbReference>
<dbReference type="SUPFAM" id="SSF54637">
    <property type="entry name" value="Thioesterase/thiol ester dehydrase-isomerase"/>
    <property type="match status" value="2"/>
</dbReference>
<evidence type="ECO:0000313" key="2">
    <source>
        <dbReference type="Proteomes" id="UP000201838"/>
    </source>
</evidence>
<accession>A0A238IXW4</accession>
<proteinExistence type="predicted"/>
<dbReference type="Proteomes" id="UP000201838">
    <property type="component" value="Unassembled WGS sequence"/>
</dbReference>
<sequence>MIAVMNADDAVTIPDRIDPARAEAWLAMLGEAGSVDVGAVLPPFAHWAYFWQPVPGELLGTDGHVAQGMGAPLSRLPLRMWAGGRVKWHAPFRAGVVAKKVSRAIGVTRKSGRSGQLDFVTMRHEVFQRGALLLSEDQDIVYRGESSAPAEGPIETGEADERRPLRLDAPFLFRFSALTFNAHRIHYDAQYATDAGYAGCVVHGRLLATMLAMFAKAHRGTLNSFSFRATAPLVLGDVAWLCRAGDRYWVEGPRRRISMTAEAQ</sequence>
<name>A0A238IXW4_9RHOB</name>
<dbReference type="GO" id="GO:0019171">
    <property type="term" value="F:(3R)-hydroxyacyl-[acyl-carrier-protein] dehydratase activity"/>
    <property type="evidence" value="ECO:0007669"/>
    <property type="project" value="TreeGrafter"/>
</dbReference>
<protein>
    <recommendedName>
        <fullName evidence="3">N-terminal of MaoC-like dehydratase domain-containing protein</fullName>
    </recommendedName>
</protein>
<keyword evidence="2" id="KW-1185">Reference proteome</keyword>
<reference evidence="1 2" key="1">
    <citation type="submission" date="2017-05" db="EMBL/GenBank/DDBJ databases">
        <authorList>
            <person name="Song R."/>
            <person name="Chenine A.L."/>
            <person name="Ruprecht R.M."/>
        </authorList>
    </citation>
    <scope>NUCLEOTIDE SEQUENCE [LARGE SCALE GENOMIC DNA]</scope>
    <source>
        <strain evidence="1 2">CECT 8489</strain>
    </source>
</reference>
<dbReference type="Gene3D" id="3.10.129.10">
    <property type="entry name" value="Hotdog Thioesterase"/>
    <property type="match status" value="1"/>
</dbReference>
<dbReference type="RefSeq" id="WP_245813699.1">
    <property type="nucleotide sequence ID" value="NZ_FXXQ01000003.1"/>
</dbReference>
<evidence type="ECO:0000313" key="1">
    <source>
        <dbReference type="EMBL" id="SMX23308.1"/>
    </source>
</evidence>
<gene>
    <name evidence="1" type="ORF">BOA8489_01413</name>
</gene>
<dbReference type="EMBL" id="FXXQ01000003">
    <property type="protein sequence ID" value="SMX23308.1"/>
    <property type="molecule type" value="Genomic_DNA"/>
</dbReference>
<evidence type="ECO:0008006" key="3">
    <source>
        <dbReference type="Google" id="ProtNLM"/>
    </source>
</evidence>
<dbReference type="PANTHER" id="PTHR28152:SF1">
    <property type="entry name" value="HYDROXYACYL-THIOESTER DEHYDRATASE TYPE 2, MITOCHONDRIAL"/>
    <property type="match status" value="1"/>
</dbReference>
<dbReference type="PANTHER" id="PTHR28152">
    <property type="entry name" value="HYDROXYACYL-THIOESTER DEHYDRATASE TYPE 2, MITOCHONDRIAL"/>
    <property type="match status" value="1"/>
</dbReference>